<gene>
    <name evidence="4" type="ORF">PYW07_001469</name>
</gene>
<feature type="transmembrane region" description="Helical" evidence="2">
    <location>
        <begin position="279"/>
        <end position="301"/>
    </location>
</feature>
<dbReference type="EMBL" id="JARGEI010000008">
    <property type="protein sequence ID" value="KAJ8727350.1"/>
    <property type="molecule type" value="Genomic_DNA"/>
</dbReference>
<organism evidence="4 5">
    <name type="scientific">Mythimna separata</name>
    <name type="common">Oriental armyworm</name>
    <name type="synonym">Pseudaletia separata</name>
    <dbReference type="NCBI Taxonomy" id="271217"/>
    <lineage>
        <taxon>Eukaryota</taxon>
        <taxon>Metazoa</taxon>
        <taxon>Ecdysozoa</taxon>
        <taxon>Arthropoda</taxon>
        <taxon>Hexapoda</taxon>
        <taxon>Insecta</taxon>
        <taxon>Pterygota</taxon>
        <taxon>Neoptera</taxon>
        <taxon>Endopterygota</taxon>
        <taxon>Lepidoptera</taxon>
        <taxon>Glossata</taxon>
        <taxon>Ditrysia</taxon>
        <taxon>Noctuoidea</taxon>
        <taxon>Noctuidae</taxon>
        <taxon>Noctuinae</taxon>
        <taxon>Hadenini</taxon>
        <taxon>Mythimna</taxon>
    </lineage>
</organism>
<keyword evidence="2" id="KW-0812">Transmembrane</keyword>
<dbReference type="PANTHER" id="PTHR39069">
    <property type="entry name" value="ECDYSONE-INDUCIBLE GENE E1, ISOFORM A"/>
    <property type="match status" value="1"/>
</dbReference>
<reference evidence="4" key="1">
    <citation type="submission" date="2023-03" db="EMBL/GenBank/DDBJ databases">
        <title>Chromosome-level genomes of two armyworms, Mythimna separata and Mythimna loreyi, provide insights into the biosynthesis and reception of sex pheromones.</title>
        <authorList>
            <person name="Zhao H."/>
        </authorList>
    </citation>
    <scope>NUCLEOTIDE SEQUENCE</scope>
    <source>
        <strain evidence="4">BeijingLab</strain>
        <tissue evidence="4">Pupa</tissue>
    </source>
</reference>
<evidence type="ECO:0000313" key="5">
    <source>
        <dbReference type="Proteomes" id="UP001231518"/>
    </source>
</evidence>
<keyword evidence="2" id="KW-1133">Transmembrane helix</keyword>
<evidence type="ECO:0000313" key="4">
    <source>
        <dbReference type="EMBL" id="KAJ8727350.1"/>
    </source>
</evidence>
<protein>
    <submittedName>
        <fullName evidence="4">Uncharacterized protein</fullName>
    </submittedName>
</protein>
<feature type="signal peptide" evidence="3">
    <location>
        <begin position="1"/>
        <end position="48"/>
    </location>
</feature>
<proteinExistence type="predicted"/>
<feature type="compositionally biased region" description="Low complexity" evidence="1">
    <location>
        <begin position="387"/>
        <end position="398"/>
    </location>
</feature>
<comment type="caution">
    <text evidence="4">The sequence shown here is derived from an EMBL/GenBank/DDBJ whole genome shotgun (WGS) entry which is preliminary data.</text>
</comment>
<keyword evidence="5" id="KW-1185">Reference proteome</keyword>
<evidence type="ECO:0000256" key="1">
    <source>
        <dbReference type="SAM" id="MobiDB-lite"/>
    </source>
</evidence>
<accession>A0AAD7YVB7</accession>
<feature type="chain" id="PRO_5042158906" evidence="3">
    <location>
        <begin position="49"/>
        <end position="405"/>
    </location>
</feature>
<evidence type="ECO:0000256" key="3">
    <source>
        <dbReference type="SAM" id="SignalP"/>
    </source>
</evidence>
<sequence>MQHYNRTSVACDAGAVSGMRGERSKRAAASLAALATLLALCLPQLGSAELTSTDPLRRGLYGDPCSTVEDCHFPEAVCDDVQKTCQCHPDVPISNYKDRCGKPASINETCMFNEQCEDVYFKTECRNERCACKFEMVPEVQADGSVICTYSGLLLRNVRGITRPLRSLLNANGGLYGDQCSTLEDCHFAEAVCHDVLKTCQCHPDVPISNYKDKCGKAASINETCMFNEQCEDVNFKTECKNERCACKFEMVPEVTVDGAVICASVKIVEESTRTLDPAMIGVLVGMALMFVIICVVLQLFSRARWKENRTIFNTPNPRLMNASLLRDPHLLHSQDRRGSRVSVRPPSRQASQHDLRPHSPGPGSRRGSRASSGHSATSLRSATLRSPTTPGPTSVTVEIRAPEV</sequence>
<feature type="compositionally biased region" description="Low complexity" evidence="1">
    <location>
        <begin position="362"/>
        <end position="377"/>
    </location>
</feature>
<dbReference type="AlphaFoldDB" id="A0AAD7YVB7"/>
<keyword evidence="3" id="KW-0732">Signal</keyword>
<keyword evidence="2" id="KW-0472">Membrane</keyword>
<feature type="region of interest" description="Disordered" evidence="1">
    <location>
        <begin position="334"/>
        <end position="405"/>
    </location>
</feature>
<dbReference type="Proteomes" id="UP001231518">
    <property type="component" value="Chromosome 11"/>
</dbReference>
<evidence type="ECO:0000256" key="2">
    <source>
        <dbReference type="SAM" id="Phobius"/>
    </source>
</evidence>
<dbReference type="PANTHER" id="PTHR39069:SF8">
    <property type="entry name" value="FI17111P1"/>
    <property type="match status" value="1"/>
</dbReference>
<name>A0AAD7YVB7_MYTSE</name>